<keyword evidence="4" id="KW-0560">Oxidoreductase</keyword>
<name>A0A2V1K3S7_9ACTO</name>
<sequence length="351" mass="38122">MRALVKPHKGPGLELRDVPEPHTGRSEVKIRVLRTGLCGTDLHIESWDDFAQAHVSPGQIIGHEFYGEIVEVGASVPEGEGIDELHVGQRVSVEGHVVCRRCSNCRRGRHHMCLRTKSVGVDRDGAFADYVVVPARNVWVQPDEIDPDLGALFDPFGNAVHTAFQYPLATEDVLISGAGPIGTMAAAIAQQIGGRQIVLTDINPARLELASGIGVTTVNVAEEDLRGVMAALGIREGFDVGLEMSGSPAAMAQMIELCNFGANIAMLGLPSGPYSIDWNTVITRMLTLQGVYGRMMFDTWFKATNLLTSFPGLREQVRSLITHRLPAQQWQEAFDIARSGSSGKVIMDWSV</sequence>
<proteinExistence type="inferred from homology"/>
<dbReference type="Gene3D" id="3.40.50.720">
    <property type="entry name" value="NAD(P)-binding Rossmann-like Domain"/>
    <property type="match status" value="1"/>
</dbReference>
<dbReference type="InterPro" id="IPR036291">
    <property type="entry name" value="NAD(P)-bd_dom_sf"/>
</dbReference>
<evidence type="ECO:0000259" key="7">
    <source>
        <dbReference type="Pfam" id="PF00107"/>
    </source>
</evidence>
<dbReference type="PANTHER" id="PTHR43401:SF2">
    <property type="entry name" value="L-THREONINE 3-DEHYDROGENASE"/>
    <property type="match status" value="1"/>
</dbReference>
<comment type="cofactor">
    <cofactor evidence="1 5">
        <name>Zn(2+)</name>
        <dbReference type="ChEBI" id="CHEBI:29105"/>
    </cofactor>
</comment>
<evidence type="ECO:0000256" key="4">
    <source>
        <dbReference type="ARBA" id="ARBA00023002"/>
    </source>
</evidence>
<dbReference type="InterPro" id="IPR050129">
    <property type="entry name" value="Zn_alcohol_dh"/>
</dbReference>
<dbReference type="GO" id="GO:0008270">
    <property type="term" value="F:zinc ion binding"/>
    <property type="evidence" value="ECO:0007669"/>
    <property type="project" value="InterPro"/>
</dbReference>
<dbReference type="Proteomes" id="UP000245283">
    <property type="component" value="Unassembled WGS sequence"/>
</dbReference>
<comment type="caution">
    <text evidence="9">The sequence shown here is derived from an EMBL/GenBank/DDBJ whole genome shotgun (WGS) entry which is preliminary data.</text>
</comment>
<comment type="similarity">
    <text evidence="5">Belongs to the zinc-containing alcohol dehydrogenase family.</text>
</comment>
<keyword evidence="10" id="KW-1185">Reference proteome</keyword>
<dbReference type="Pfam" id="PF08240">
    <property type="entry name" value="ADH_N"/>
    <property type="match status" value="1"/>
</dbReference>
<feature type="domain" description="Alcohol dehydrogenase-like N-terminal" evidence="8">
    <location>
        <begin position="25"/>
        <end position="142"/>
    </location>
</feature>
<feature type="domain" description="Alcohol dehydrogenase-like C-terminal" evidence="7">
    <location>
        <begin position="180"/>
        <end position="308"/>
    </location>
</feature>
<dbReference type="NCBIfam" id="NF003808">
    <property type="entry name" value="PRK05396.1"/>
    <property type="match status" value="1"/>
</dbReference>
<dbReference type="PROSITE" id="PS00059">
    <property type="entry name" value="ADH_ZINC"/>
    <property type="match status" value="1"/>
</dbReference>
<dbReference type="PANTHER" id="PTHR43401">
    <property type="entry name" value="L-THREONINE 3-DEHYDROGENASE"/>
    <property type="match status" value="1"/>
</dbReference>
<evidence type="ECO:0000256" key="6">
    <source>
        <dbReference type="SAM" id="MobiDB-lite"/>
    </source>
</evidence>
<keyword evidence="3 5" id="KW-0862">Zinc</keyword>
<dbReference type="InterPro" id="IPR013149">
    <property type="entry name" value="ADH-like_C"/>
</dbReference>
<dbReference type="AlphaFoldDB" id="A0A2V1K3S7"/>
<evidence type="ECO:0000259" key="8">
    <source>
        <dbReference type="Pfam" id="PF08240"/>
    </source>
</evidence>
<feature type="region of interest" description="Disordered" evidence="6">
    <location>
        <begin position="1"/>
        <end position="21"/>
    </location>
</feature>
<dbReference type="InterPro" id="IPR002328">
    <property type="entry name" value="ADH_Zn_CS"/>
</dbReference>
<reference evidence="10" key="1">
    <citation type="submission" date="2018-05" db="EMBL/GenBank/DDBJ databases">
        <authorList>
            <person name="Li Y."/>
        </authorList>
    </citation>
    <scope>NUCLEOTIDE SEQUENCE [LARGE SCALE GENOMIC DNA]</scope>
    <source>
        <strain evidence="10">sk1b4</strain>
    </source>
</reference>
<organism evidence="9 10">
    <name type="scientific">Ancrocorticia populi</name>
    <dbReference type="NCBI Taxonomy" id="2175228"/>
    <lineage>
        <taxon>Bacteria</taxon>
        <taxon>Bacillati</taxon>
        <taxon>Actinomycetota</taxon>
        <taxon>Actinomycetes</taxon>
        <taxon>Actinomycetales</taxon>
        <taxon>Actinomycetaceae</taxon>
        <taxon>Ancrocorticia</taxon>
    </lineage>
</organism>
<dbReference type="InterPro" id="IPR013154">
    <property type="entry name" value="ADH-like_N"/>
</dbReference>
<protein>
    <submittedName>
        <fullName evidence="9">L-threonine 3-dehydrogenase</fullName>
    </submittedName>
</protein>
<dbReference type="OrthoDB" id="3567264at2"/>
<evidence type="ECO:0000256" key="3">
    <source>
        <dbReference type="ARBA" id="ARBA00022833"/>
    </source>
</evidence>
<dbReference type="GO" id="GO:0016491">
    <property type="term" value="F:oxidoreductase activity"/>
    <property type="evidence" value="ECO:0007669"/>
    <property type="project" value="UniProtKB-KW"/>
</dbReference>
<dbReference type="RefSeq" id="WP_109094210.1">
    <property type="nucleotide sequence ID" value="NZ_QETB01000005.1"/>
</dbReference>
<evidence type="ECO:0000313" key="9">
    <source>
        <dbReference type="EMBL" id="PWF25721.1"/>
    </source>
</evidence>
<keyword evidence="2 5" id="KW-0479">Metal-binding</keyword>
<dbReference type="Pfam" id="PF00107">
    <property type="entry name" value="ADH_zinc_N"/>
    <property type="match status" value="1"/>
</dbReference>
<dbReference type="SUPFAM" id="SSF50129">
    <property type="entry name" value="GroES-like"/>
    <property type="match status" value="1"/>
</dbReference>
<evidence type="ECO:0000256" key="1">
    <source>
        <dbReference type="ARBA" id="ARBA00001947"/>
    </source>
</evidence>
<dbReference type="Gene3D" id="3.90.180.10">
    <property type="entry name" value="Medium-chain alcohol dehydrogenases, catalytic domain"/>
    <property type="match status" value="1"/>
</dbReference>
<accession>A0A2V1K3S7</accession>
<dbReference type="EMBL" id="QETB01000005">
    <property type="protein sequence ID" value="PWF25721.1"/>
    <property type="molecule type" value="Genomic_DNA"/>
</dbReference>
<evidence type="ECO:0000313" key="10">
    <source>
        <dbReference type="Proteomes" id="UP000245283"/>
    </source>
</evidence>
<evidence type="ECO:0000256" key="2">
    <source>
        <dbReference type="ARBA" id="ARBA00022723"/>
    </source>
</evidence>
<dbReference type="InterPro" id="IPR011032">
    <property type="entry name" value="GroES-like_sf"/>
</dbReference>
<dbReference type="SUPFAM" id="SSF51735">
    <property type="entry name" value="NAD(P)-binding Rossmann-fold domains"/>
    <property type="match status" value="1"/>
</dbReference>
<evidence type="ECO:0000256" key="5">
    <source>
        <dbReference type="RuleBase" id="RU361277"/>
    </source>
</evidence>
<gene>
    <name evidence="9" type="ORF">DD236_09765</name>
</gene>